<dbReference type="Proteomes" id="UP000832034">
    <property type="component" value="Chromosome"/>
</dbReference>
<proteinExistence type="predicted"/>
<keyword evidence="7" id="KW-1185">Reference proteome</keyword>
<keyword evidence="1" id="KW-0805">Transcription regulation</keyword>
<keyword evidence="4" id="KW-0472">Membrane</keyword>
<dbReference type="PROSITE" id="PS00041">
    <property type="entry name" value="HTH_ARAC_FAMILY_1"/>
    <property type="match status" value="1"/>
</dbReference>
<accession>A0ABY4E7I8</accession>
<dbReference type="Pfam" id="PF12833">
    <property type="entry name" value="HTH_18"/>
    <property type="match status" value="1"/>
</dbReference>
<evidence type="ECO:0000256" key="1">
    <source>
        <dbReference type="ARBA" id="ARBA00023015"/>
    </source>
</evidence>
<dbReference type="RefSeq" id="WP_019959451.1">
    <property type="nucleotide sequence ID" value="NZ_CP091512.1"/>
</dbReference>
<keyword evidence="4" id="KW-0812">Transmembrane</keyword>
<evidence type="ECO:0000256" key="2">
    <source>
        <dbReference type="ARBA" id="ARBA00023125"/>
    </source>
</evidence>
<dbReference type="PANTHER" id="PTHR43130:SF3">
    <property type="entry name" value="HTH-TYPE TRANSCRIPTIONAL REGULATOR RV1931C"/>
    <property type="match status" value="1"/>
</dbReference>
<feature type="domain" description="HTH araC/xylS-type" evidence="5">
    <location>
        <begin position="224"/>
        <end position="322"/>
    </location>
</feature>
<protein>
    <submittedName>
        <fullName evidence="6">GlxA family transcriptional regulator</fullName>
    </submittedName>
</protein>
<reference evidence="6" key="2">
    <citation type="journal article" date="2022" name="Res Sq">
        <title>Evolution of multicellular longitudinally dividing oral cavity symbionts (Neisseriaceae).</title>
        <authorList>
            <person name="Nyongesa S."/>
            <person name="Weber P."/>
            <person name="Bernet E."/>
            <person name="Pullido F."/>
            <person name="Nieckarz M."/>
            <person name="Delaby M."/>
            <person name="Nieves C."/>
            <person name="Viehboeck T."/>
            <person name="Krause N."/>
            <person name="Rivera-Millot A."/>
            <person name="Nakamura A."/>
            <person name="Vischer N."/>
            <person name="VanNieuwenhze M."/>
            <person name="Brun Y."/>
            <person name="Cava F."/>
            <person name="Bulgheresi S."/>
            <person name="Veyrier F."/>
        </authorList>
    </citation>
    <scope>NUCLEOTIDE SEQUENCE</scope>
    <source>
        <strain evidence="6">SAG 1488-6</strain>
    </source>
</reference>
<keyword evidence="2" id="KW-0238">DNA-binding</keyword>
<dbReference type="InterPro" id="IPR018060">
    <property type="entry name" value="HTH_AraC"/>
</dbReference>
<organism evidence="6 7">
    <name type="scientific">Vitreoscilla stercoraria</name>
    <dbReference type="NCBI Taxonomy" id="61"/>
    <lineage>
        <taxon>Bacteria</taxon>
        <taxon>Pseudomonadati</taxon>
        <taxon>Pseudomonadota</taxon>
        <taxon>Betaproteobacteria</taxon>
        <taxon>Neisseriales</taxon>
        <taxon>Neisseriaceae</taxon>
        <taxon>Vitreoscilla</taxon>
    </lineage>
</organism>
<dbReference type="InterPro" id="IPR029062">
    <property type="entry name" value="Class_I_gatase-like"/>
</dbReference>
<feature type="transmembrane region" description="Helical" evidence="4">
    <location>
        <begin position="16"/>
        <end position="36"/>
    </location>
</feature>
<dbReference type="InterPro" id="IPR052158">
    <property type="entry name" value="INH-QAR"/>
</dbReference>
<dbReference type="Pfam" id="PF01965">
    <property type="entry name" value="DJ-1_PfpI"/>
    <property type="match status" value="1"/>
</dbReference>
<dbReference type="Gene3D" id="1.10.10.60">
    <property type="entry name" value="Homeodomain-like"/>
    <property type="match status" value="1"/>
</dbReference>
<dbReference type="Gene3D" id="3.40.50.880">
    <property type="match status" value="1"/>
</dbReference>
<keyword evidence="4" id="KW-1133">Transmembrane helix</keyword>
<dbReference type="PANTHER" id="PTHR43130">
    <property type="entry name" value="ARAC-FAMILY TRANSCRIPTIONAL REGULATOR"/>
    <property type="match status" value="1"/>
</dbReference>
<name>A0ABY4E7I8_VITST</name>
<evidence type="ECO:0000256" key="4">
    <source>
        <dbReference type="SAM" id="Phobius"/>
    </source>
</evidence>
<dbReference type="CDD" id="cd03136">
    <property type="entry name" value="GATase1_AraC_ArgR_like"/>
    <property type="match status" value="1"/>
</dbReference>
<dbReference type="SMART" id="SM00342">
    <property type="entry name" value="HTH_ARAC"/>
    <property type="match status" value="1"/>
</dbReference>
<gene>
    <name evidence="6" type="ORF">LVJ81_06655</name>
</gene>
<reference evidence="6" key="1">
    <citation type="submission" date="2021-12" db="EMBL/GenBank/DDBJ databases">
        <authorList>
            <person name="Veyrier F.J."/>
        </authorList>
    </citation>
    <scope>NUCLEOTIDE SEQUENCE</scope>
    <source>
        <strain evidence="6">SAG 1488-6</strain>
    </source>
</reference>
<dbReference type="InterPro" id="IPR009057">
    <property type="entry name" value="Homeodomain-like_sf"/>
</dbReference>
<dbReference type="PROSITE" id="PS01124">
    <property type="entry name" value="HTH_ARAC_FAMILY_2"/>
    <property type="match status" value="1"/>
</dbReference>
<evidence type="ECO:0000259" key="5">
    <source>
        <dbReference type="PROSITE" id="PS01124"/>
    </source>
</evidence>
<dbReference type="InterPro" id="IPR018062">
    <property type="entry name" value="HTH_AraC-typ_CS"/>
</dbReference>
<sequence length="344" mass="38724">MQNQTHKSQPYHTQKIGFILLHGFTMITFASAVDVLRMANYLSQKELYSWYIYQEENGTPASNGLGLQDSVDAEALFDCDMVFVCGGVEVQKATTPTIKTLLKQLDHQGMVLGSLCNGSVALASAKLMDGYKASLHWEALSAAKEAFYKVEFSEQLYTIDRNRYTCAGGTASMDMMLHLIRLKHGKTLATAVAQQFVMDRIRDASTTQYMTHTEIIGPGYEYVQTAIELMQANLDEVLSMQEIAELIPLSLRQMERLFKRYCHVSPAQYYLRLRLQRAKELLAQTSMSVMQVTVACGFSTSSHFSKAYRNYYGYSPRDQRKPIDPEYTYRISGSGGVINSDLCG</sequence>
<keyword evidence="3" id="KW-0804">Transcription</keyword>
<evidence type="ECO:0000313" key="6">
    <source>
        <dbReference type="EMBL" id="UOO91355.1"/>
    </source>
</evidence>
<dbReference type="SUPFAM" id="SSF52317">
    <property type="entry name" value="Class I glutamine amidotransferase-like"/>
    <property type="match status" value="1"/>
</dbReference>
<dbReference type="InterPro" id="IPR020449">
    <property type="entry name" value="Tscrpt_reg_AraC-type_HTH"/>
</dbReference>
<dbReference type="InterPro" id="IPR002818">
    <property type="entry name" value="DJ-1/PfpI"/>
</dbReference>
<evidence type="ECO:0000256" key="3">
    <source>
        <dbReference type="ARBA" id="ARBA00023163"/>
    </source>
</evidence>
<dbReference type="SUPFAM" id="SSF46689">
    <property type="entry name" value="Homeodomain-like"/>
    <property type="match status" value="2"/>
</dbReference>
<dbReference type="EMBL" id="CP091512">
    <property type="protein sequence ID" value="UOO91355.1"/>
    <property type="molecule type" value="Genomic_DNA"/>
</dbReference>
<evidence type="ECO:0000313" key="7">
    <source>
        <dbReference type="Proteomes" id="UP000832034"/>
    </source>
</evidence>
<dbReference type="PRINTS" id="PR00032">
    <property type="entry name" value="HTHARAC"/>
</dbReference>